<keyword evidence="2" id="KW-1185">Reference proteome</keyword>
<evidence type="ECO:0000313" key="1">
    <source>
        <dbReference type="EMBL" id="GMH82753.1"/>
    </source>
</evidence>
<reference evidence="2" key="1">
    <citation type="journal article" date="2023" name="Commun. Biol.">
        <title>Genome analysis of Parmales, the sister group of diatoms, reveals the evolutionary specialization of diatoms from phago-mixotrophs to photoautotrophs.</title>
        <authorList>
            <person name="Ban H."/>
            <person name="Sato S."/>
            <person name="Yoshikawa S."/>
            <person name="Yamada K."/>
            <person name="Nakamura Y."/>
            <person name="Ichinomiya M."/>
            <person name="Sato N."/>
            <person name="Blanc-Mathieu R."/>
            <person name="Endo H."/>
            <person name="Kuwata A."/>
            <person name="Ogata H."/>
        </authorList>
    </citation>
    <scope>NUCLEOTIDE SEQUENCE [LARGE SCALE GENOMIC DNA]</scope>
    <source>
        <strain evidence="2">NIES 3701</strain>
    </source>
</reference>
<sequence>MSSSSPPFLPLSPSKQSSLLSLRSHLLTLTLEPPSFFWEYFNDQIKGLSFPVIELLTDLLPTIITLENLSTPSPSSITTYISYSIISLVTPINFEGLIKYIQVYEPQYDINEVEEGVQILKSMIRRTVEEGGDYEGNEGDEGDEGTENKVRHFHRYYALLSNGLAYVIEHVRAVCVSPVVLVGRSTGELAFLPKALTVAGTSCPSLMTLAIVFVGGGGKPDANDVGRSFRGFYL</sequence>
<proteinExistence type="predicted"/>
<protein>
    <submittedName>
        <fullName evidence="1">Uncharacterized protein</fullName>
    </submittedName>
</protein>
<dbReference type="AlphaFoldDB" id="A0A9W7EMN7"/>
<dbReference type="EMBL" id="BRXY01000273">
    <property type="protein sequence ID" value="GMH82753.1"/>
    <property type="molecule type" value="Genomic_DNA"/>
</dbReference>
<accession>A0A9W7EMN7</accession>
<evidence type="ECO:0000313" key="2">
    <source>
        <dbReference type="Proteomes" id="UP001165085"/>
    </source>
</evidence>
<dbReference type="Proteomes" id="UP001165085">
    <property type="component" value="Unassembled WGS sequence"/>
</dbReference>
<comment type="caution">
    <text evidence="1">The sequence shown here is derived from an EMBL/GenBank/DDBJ whole genome shotgun (WGS) entry which is preliminary data.</text>
</comment>
<organism evidence="1 2">
    <name type="scientific">Triparma strigata</name>
    <dbReference type="NCBI Taxonomy" id="1606541"/>
    <lineage>
        <taxon>Eukaryota</taxon>
        <taxon>Sar</taxon>
        <taxon>Stramenopiles</taxon>
        <taxon>Ochrophyta</taxon>
        <taxon>Bolidophyceae</taxon>
        <taxon>Parmales</taxon>
        <taxon>Triparmaceae</taxon>
        <taxon>Triparma</taxon>
    </lineage>
</organism>
<gene>
    <name evidence="1" type="ORF">TrST_g4730</name>
</gene>
<name>A0A9W7EMN7_9STRA</name>